<feature type="transmembrane region" description="Helical" evidence="1">
    <location>
        <begin position="73"/>
        <end position="91"/>
    </location>
</feature>
<keyword evidence="3" id="KW-1185">Reference proteome</keyword>
<accession>Q2SGB4</accession>
<dbReference type="Proteomes" id="UP000000238">
    <property type="component" value="Chromosome"/>
</dbReference>
<gene>
    <name evidence="2" type="ordered locus">HCH_03569</name>
</gene>
<dbReference type="HOGENOM" id="CLU_2129953_0_0_6"/>
<proteinExistence type="predicted"/>
<sequence length="113" mass="12881">MNKMHPFNQLLSFATSQRTPRQGDIQRDGLGFGVVHDFTAGLWHGFFVFVFAAIERQCEGNEFFGQFQGGQGLFYFVAAIVFFLVVPLSQFGSQYANIFPNGVFSFYFIFDIH</sequence>
<feature type="transmembrane region" description="Helical" evidence="1">
    <location>
        <begin position="30"/>
        <end position="53"/>
    </location>
</feature>
<organism evidence="2 3">
    <name type="scientific">Hahella chejuensis (strain KCTC 2396)</name>
    <dbReference type="NCBI Taxonomy" id="349521"/>
    <lineage>
        <taxon>Bacteria</taxon>
        <taxon>Pseudomonadati</taxon>
        <taxon>Pseudomonadota</taxon>
        <taxon>Gammaproteobacteria</taxon>
        <taxon>Oceanospirillales</taxon>
        <taxon>Hahellaceae</taxon>
        <taxon>Hahella</taxon>
    </lineage>
</organism>
<evidence type="ECO:0000256" key="1">
    <source>
        <dbReference type="SAM" id="Phobius"/>
    </source>
</evidence>
<protein>
    <submittedName>
        <fullName evidence="2">Uncharacterized protein</fullName>
    </submittedName>
</protein>
<keyword evidence="1" id="KW-0812">Transmembrane</keyword>
<dbReference type="EMBL" id="CP000155">
    <property type="protein sequence ID" value="ABC30310.1"/>
    <property type="molecule type" value="Genomic_DNA"/>
</dbReference>
<name>Q2SGB4_HAHCH</name>
<dbReference type="KEGG" id="hch:HCH_03569"/>
<keyword evidence="1" id="KW-0472">Membrane</keyword>
<keyword evidence="1" id="KW-1133">Transmembrane helix</keyword>
<dbReference type="AlphaFoldDB" id="Q2SGB4"/>
<reference evidence="2 3" key="1">
    <citation type="journal article" date="2005" name="Nucleic Acids Res.">
        <title>Genomic blueprint of Hahella chejuensis, a marine microbe producing an algicidal agent.</title>
        <authorList>
            <person name="Jeong H."/>
            <person name="Yim J.H."/>
            <person name="Lee C."/>
            <person name="Choi S.-H."/>
            <person name="Park Y.K."/>
            <person name="Yoon S.H."/>
            <person name="Hur C.-G."/>
            <person name="Kang H.-Y."/>
            <person name="Kim D."/>
            <person name="Lee H.H."/>
            <person name="Park K.H."/>
            <person name="Park S.-H."/>
            <person name="Park H.-S."/>
            <person name="Lee H.K."/>
            <person name="Oh T.K."/>
            <person name="Kim J.F."/>
        </authorList>
    </citation>
    <scope>NUCLEOTIDE SEQUENCE [LARGE SCALE GENOMIC DNA]</scope>
    <source>
        <strain evidence="2 3">KCTC 2396</strain>
    </source>
</reference>
<evidence type="ECO:0000313" key="2">
    <source>
        <dbReference type="EMBL" id="ABC30310.1"/>
    </source>
</evidence>
<evidence type="ECO:0000313" key="3">
    <source>
        <dbReference type="Proteomes" id="UP000000238"/>
    </source>
</evidence>